<dbReference type="Proteomes" id="UP001160148">
    <property type="component" value="Unassembled WGS sequence"/>
</dbReference>
<comment type="caution">
    <text evidence="1">The sequence shown here is derived from an EMBL/GenBank/DDBJ whole genome shotgun (WGS) entry which is preliminary data.</text>
</comment>
<evidence type="ECO:0000313" key="1">
    <source>
        <dbReference type="EMBL" id="CAI6346499.1"/>
    </source>
</evidence>
<keyword evidence="2" id="KW-1185">Reference proteome</keyword>
<accession>A0AAV0VQQ8</accession>
<organism evidence="1 2">
    <name type="scientific">Macrosiphum euphorbiae</name>
    <name type="common">potato aphid</name>
    <dbReference type="NCBI Taxonomy" id="13131"/>
    <lineage>
        <taxon>Eukaryota</taxon>
        <taxon>Metazoa</taxon>
        <taxon>Ecdysozoa</taxon>
        <taxon>Arthropoda</taxon>
        <taxon>Hexapoda</taxon>
        <taxon>Insecta</taxon>
        <taxon>Pterygota</taxon>
        <taxon>Neoptera</taxon>
        <taxon>Paraneoptera</taxon>
        <taxon>Hemiptera</taxon>
        <taxon>Sternorrhyncha</taxon>
        <taxon>Aphidomorpha</taxon>
        <taxon>Aphidoidea</taxon>
        <taxon>Aphididae</taxon>
        <taxon>Macrosiphini</taxon>
        <taxon>Macrosiphum</taxon>
    </lineage>
</organism>
<dbReference type="AlphaFoldDB" id="A0AAV0VQQ8"/>
<sequence length="92" mass="10478">MAEFYHKQYYSLIKSLETLVPGQQLARHEWVTLNRLCTGYGHSGEMLHKWKMRDSPGCDFGHSLQSHVISDCPPFNGTVEELHNATTTRSNG</sequence>
<gene>
    <name evidence="1" type="ORF">MEUPH1_LOCUS3406</name>
</gene>
<protein>
    <submittedName>
        <fullName evidence="1">Uncharacterized protein</fullName>
    </submittedName>
</protein>
<evidence type="ECO:0000313" key="2">
    <source>
        <dbReference type="Proteomes" id="UP001160148"/>
    </source>
</evidence>
<dbReference type="EMBL" id="CARXXK010000001">
    <property type="protein sequence ID" value="CAI6346499.1"/>
    <property type="molecule type" value="Genomic_DNA"/>
</dbReference>
<name>A0AAV0VQQ8_9HEMI</name>
<reference evidence="1 2" key="1">
    <citation type="submission" date="2023-01" db="EMBL/GenBank/DDBJ databases">
        <authorList>
            <person name="Whitehead M."/>
        </authorList>
    </citation>
    <scope>NUCLEOTIDE SEQUENCE [LARGE SCALE GENOMIC DNA]</scope>
</reference>
<proteinExistence type="predicted"/>